<protein>
    <recommendedName>
        <fullName evidence="5">Proteophosphoglycan ppg4</fullName>
    </recommendedName>
</protein>
<feature type="compositionally biased region" description="Polar residues" evidence="1">
    <location>
        <begin position="478"/>
        <end position="487"/>
    </location>
</feature>
<feature type="region of interest" description="Disordered" evidence="1">
    <location>
        <begin position="449"/>
        <end position="492"/>
    </location>
</feature>
<evidence type="ECO:0000256" key="2">
    <source>
        <dbReference type="SAM" id="Phobius"/>
    </source>
</evidence>
<feature type="region of interest" description="Disordered" evidence="1">
    <location>
        <begin position="725"/>
        <end position="802"/>
    </location>
</feature>
<proteinExistence type="predicted"/>
<feature type="compositionally biased region" description="Polar residues" evidence="1">
    <location>
        <begin position="752"/>
        <end position="762"/>
    </location>
</feature>
<evidence type="ECO:0000313" key="4">
    <source>
        <dbReference type="Proteomes" id="UP000321518"/>
    </source>
</evidence>
<feature type="region of interest" description="Disordered" evidence="1">
    <location>
        <begin position="684"/>
        <end position="703"/>
    </location>
</feature>
<dbReference type="AlphaFoldDB" id="A0A511KMP3"/>
<accession>A0A511KMP3</accession>
<feature type="compositionally biased region" description="Low complexity" evidence="1">
    <location>
        <begin position="725"/>
        <end position="735"/>
    </location>
</feature>
<dbReference type="Proteomes" id="UP000321518">
    <property type="component" value="Unassembled WGS sequence"/>
</dbReference>
<feature type="compositionally biased region" description="Basic and acidic residues" evidence="1">
    <location>
        <begin position="379"/>
        <end position="393"/>
    </location>
</feature>
<feature type="region of interest" description="Disordered" evidence="1">
    <location>
        <begin position="531"/>
        <end position="599"/>
    </location>
</feature>
<keyword evidence="2" id="KW-0812">Transmembrane</keyword>
<dbReference type="OrthoDB" id="2527630at2759"/>
<feature type="compositionally biased region" description="Polar residues" evidence="1">
    <location>
        <begin position="315"/>
        <end position="333"/>
    </location>
</feature>
<dbReference type="EMBL" id="BJWK01000016">
    <property type="protein sequence ID" value="GEM11648.1"/>
    <property type="molecule type" value="Genomic_DNA"/>
</dbReference>
<keyword evidence="2" id="KW-0472">Membrane</keyword>
<feature type="compositionally biased region" description="Basic and acidic residues" evidence="1">
    <location>
        <begin position="402"/>
        <end position="419"/>
    </location>
</feature>
<feature type="region of interest" description="Disordered" evidence="1">
    <location>
        <begin position="292"/>
        <end position="421"/>
    </location>
</feature>
<name>A0A511KMP3_RHOTO</name>
<evidence type="ECO:0000256" key="1">
    <source>
        <dbReference type="SAM" id="MobiDB-lite"/>
    </source>
</evidence>
<gene>
    <name evidence="3" type="ORF">Rt10032_c16g5665</name>
</gene>
<reference evidence="3 4" key="1">
    <citation type="submission" date="2019-07" db="EMBL/GenBank/DDBJ databases">
        <title>Rhodotorula toruloides NBRC10032 genome sequencing.</title>
        <authorList>
            <person name="Shida Y."/>
            <person name="Takaku H."/>
            <person name="Ogasawara W."/>
            <person name="Mori K."/>
        </authorList>
    </citation>
    <scope>NUCLEOTIDE SEQUENCE [LARGE SCALE GENOMIC DNA]</scope>
    <source>
        <strain evidence="3 4">NBRC10032</strain>
    </source>
</reference>
<organism evidence="3 4">
    <name type="scientific">Rhodotorula toruloides</name>
    <name type="common">Yeast</name>
    <name type="synonym">Rhodosporidium toruloides</name>
    <dbReference type="NCBI Taxonomy" id="5286"/>
    <lineage>
        <taxon>Eukaryota</taxon>
        <taxon>Fungi</taxon>
        <taxon>Dikarya</taxon>
        <taxon>Basidiomycota</taxon>
        <taxon>Pucciniomycotina</taxon>
        <taxon>Microbotryomycetes</taxon>
        <taxon>Sporidiobolales</taxon>
        <taxon>Sporidiobolaceae</taxon>
        <taxon>Rhodotorula</taxon>
    </lineage>
</organism>
<feature type="compositionally biased region" description="Polar residues" evidence="1">
    <location>
        <begin position="782"/>
        <end position="798"/>
    </location>
</feature>
<keyword evidence="2" id="KW-1133">Transmembrane helix</keyword>
<evidence type="ECO:0000313" key="3">
    <source>
        <dbReference type="EMBL" id="GEM11648.1"/>
    </source>
</evidence>
<feature type="transmembrane region" description="Helical" evidence="2">
    <location>
        <begin position="110"/>
        <end position="134"/>
    </location>
</feature>
<sequence>MQIADLLDLTAAAKATAATTAPVQVAAAAATSATFQPGVAASGTATKSVGNAPPTRTKNLNTIPLESYSVSFATQQTAGYSAPHSAGGVAVGPVSASASAPPTMGLSKTAIYGIIAGGAALGLILLAVIGVCCWKRKKAKKDDLGWTNLGDKGGGGGRNDIAMLDNPNRNGASAWASTDSFAGGPYASEKPWAQQSFGSLAATDAKPALHGHLPSSHHVLPAFSSRDNEPERAKLFALPRGQLAHEYGVARSATHDSLASSALPFAPPPPIGRLRSNSNAQSVNDVISFPGQAQAATNSPPSHAPDLRRPPPVTAASSPPRQQSFTSPPQHLSLNGVAVGPQPITAAYFRPPRPSEVPSAPSSPYALSRRPEVQGSARDTQEIKRDQEVEQRFLEVMTGQVGRDEGSHEGERQRSKKDTIVGLTEVYGGEGGEEWGSFHRSRSASSSLVLAKAHASDPQQRRSSPLGSSARSRRSFLSPLSNPNRYSTRVDSKPLRELEELFDRLPPVPPREARVRASEASDYSAMAAHVGGGSGGVRHSDASSLGPYASQSTAPTNGLSFTRRPLGTVPESDSKDSLAPLTASGSQQSGAHGPYGEASRYEHSIRSAAGEVGELSSSSIASASPVKSALRTPVGTSPLSTPKEERALDAGEDVFGGGGTAPAGFQRKAWTRPSAPTPIRLARNASLGTGHKQPTAPLDSLESARDPLTLSAAERDVLHALELPPSSLSYSPLSSGERTPDLSSSIGSSSSFATPQTPSFSFSPAPARVSDSPTSFLDAAPSPSTSPTANKATFSFPGSRTRGHEVQVVDPLVARGGFESLDAMRSGKNVDQAYRSATMSLYGMYE</sequence>
<feature type="region of interest" description="Disordered" evidence="1">
    <location>
        <begin position="621"/>
        <end position="644"/>
    </location>
</feature>
<evidence type="ECO:0008006" key="5">
    <source>
        <dbReference type="Google" id="ProtNLM"/>
    </source>
</evidence>
<comment type="caution">
    <text evidence="3">The sequence shown here is derived from an EMBL/GenBank/DDBJ whole genome shotgun (WGS) entry which is preliminary data.</text>
</comment>
<feature type="compositionally biased region" description="Polar residues" evidence="1">
    <location>
        <begin position="549"/>
        <end position="560"/>
    </location>
</feature>
<feature type="compositionally biased region" description="Polar residues" evidence="1">
    <location>
        <begin position="457"/>
        <end position="470"/>
    </location>
</feature>